<dbReference type="PANTHER" id="PTHR21446:SF12">
    <property type="entry name" value="POTASSIUM CHANNEL TETRAMERIZATION DOMAIN CONTAINING 1"/>
    <property type="match status" value="1"/>
</dbReference>
<dbReference type="SUPFAM" id="SSF56349">
    <property type="entry name" value="DNA breaking-rejoining enzymes"/>
    <property type="match status" value="1"/>
</dbReference>
<keyword evidence="3" id="KW-1185">Reference proteome</keyword>
<keyword evidence="1" id="KW-0233">DNA recombination</keyword>
<proteinExistence type="predicted"/>
<organism evidence="2 3">
    <name type="scientific">Magallana gigas</name>
    <name type="common">Pacific oyster</name>
    <name type="synonym">Crassostrea gigas</name>
    <dbReference type="NCBI Taxonomy" id="29159"/>
    <lineage>
        <taxon>Eukaryota</taxon>
        <taxon>Metazoa</taxon>
        <taxon>Spiralia</taxon>
        <taxon>Lophotrochozoa</taxon>
        <taxon>Mollusca</taxon>
        <taxon>Bivalvia</taxon>
        <taxon>Autobranchia</taxon>
        <taxon>Pteriomorphia</taxon>
        <taxon>Ostreida</taxon>
        <taxon>Ostreoidea</taxon>
        <taxon>Ostreidae</taxon>
        <taxon>Magallana</taxon>
    </lineage>
</organism>
<reference evidence="2" key="1">
    <citation type="submission" date="2022-08" db="UniProtKB">
        <authorList>
            <consortium name="EnsemblMetazoa"/>
        </authorList>
    </citation>
    <scope>IDENTIFICATION</scope>
    <source>
        <strain evidence="2">05x7-T-G4-1.051#20</strain>
    </source>
</reference>
<evidence type="ECO:0000256" key="1">
    <source>
        <dbReference type="ARBA" id="ARBA00023172"/>
    </source>
</evidence>
<dbReference type="Proteomes" id="UP000005408">
    <property type="component" value="Unassembled WGS sequence"/>
</dbReference>
<dbReference type="EnsemblMetazoa" id="G17070.1">
    <property type="protein sequence ID" value="G17070.1:cds"/>
    <property type="gene ID" value="G17070"/>
</dbReference>
<dbReference type="GO" id="GO:0003677">
    <property type="term" value="F:DNA binding"/>
    <property type="evidence" value="ECO:0007669"/>
    <property type="project" value="InterPro"/>
</dbReference>
<dbReference type="InterPro" id="IPR052787">
    <property type="entry name" value="MAVS"/>
</dbReference>
<dbReference type="GO" id="GO:0006310">
    <property type="term" value="P:DNA recombination"/>
    <property type="evidence" value="ECO:0007669"/>
    <property type="project" value="UniProtKB-KW"/>
</dbReference>
<accession>A0A8W8J7L6</accession>
<dbReference type="GO" id="GO:0015074">
    <property type="term" value="P:DNA integration"/>
    <property type="evidence" value="ECO:0007669"/>
    <property type="project" value="InterPro"/>
</dbReference>
<protein>
    <submittedName>
        <fullName evidence="2">Uncharacterized protein</fullName>
    </submittedName>
</protein>
<name>A0A8W8J7L6_MAGGI</name>
<sequence length="329" mass="36853">MSCYRGPSTPPLPSSPTPYNAEQQLQLLLSEEMDDIPTESTQTERFAISSEENLRELENARMEAITVKQTTWAVKLFKDWLSQKKKSIHFEELSSNDMAKELRCFYAEAKNGNQYSKSALVSIRAGIVKSLKREGADKTKHHPSISNGYLEKMYSSGVLSITNPTSLRLLTSFEPAYDVWYVNAPMGYHTLGNMMSNISKATGLSLTYTNHCDRATTATVLAHSGVSSLGIMSVTGHRNEKSIQSYVNAPSVSQRRQYSETLERVSTGVVSQCNLSLQPLHHQHPPHLYLKGKFLRVLCLVVVLFSAAQHSMWLGRANYTVHCSWGEKK</sequence>
<evidence type="ECO:0000313" key="2">
    <source>
        <dbReference type="EnsemblMetazoa" id="G17070.1:cds"/>
    </source>
</evidence>
<dbReference type="PANTHER" id="PTHR21446">
    <property type="entry name" value="DUF3504 DOMAIN-CONTAINING PROTEIN"/>
    <property type="match status" value="1"/>
</dbReference>
<evidence type="ECO:0000313" key="3">
    <source>
        <dbReference type="Proteomes" id="UP000005408"/>
    </source>
</evidence>
<dbReference type="InterPro" id="IPR011010">
    <property type="entry name" value="DNA_brk_join_enz"/>
</dbReference>
<dbReference type="InterPro" id="IPR013762">
    <property type="entry name" value="Integrase-like_cat_sf"/>
</dbReference>
<dbReference type="AlphaFoldDB" id="A0A8W8J7L6"/>
<dbReference type="Gene3D" id="1.10.443.10">
    <property type="entry name" value="Intergrase catalytic core"/>
    <property type="match status" value="1"/>
</dbReference>